<evidence type="ECO:0000313" key="3">
    <source>
        <dbReference type="EMBL" id="GII52971.1"/>
    </source>
</evidence>
<comment type="caution">
    <text evidence="3">The sequence shown here is derived from an EMBL/GenBank/DDBJ whole genome shotgun (WGS) entry which is preliminary data.</text>
</comment>
<evidence type="ECO:0000313" key="4">
    <source>
        <dbReference type="Proteomes" id="UP000605992"/>
    </source>
</evidence>
<accession>A0A8J3XUT3</accession>
<evidence type="ECO:0000259" key="2">
    <source>
        <dbReference type="Pfam" id="PF26136"/>
    </source>
</evidence>
<feature type="domain" description="SCO6045-like C-terminal" evidence="2">
    <location>
        <begin position="37"/>
        <end position="120"/>
    </location>
</feature>
<dbReference type="EMBL" id="BOOR01000007">
    <property type="protein sequence ID" value="GII52971.1"/>
    <property type="molecule type" value="Genomic_DNA"/>
</dbReference>
<organism evidence="3 4">
    <name type="scientific">Planotetraspora thailandica</name>
    <dbReference type="NCBI Taxonomy" id="487172"/>
    <lineage>
        <taxon>Bacteria</taxon>
        <taxon>Bacillati</taxon>
        <taxon>Actinomycetota</taxon>
        <taxon>Actinomycetes</taxon>
        <taxon>Streptosporangiales</taxon>
        <taxon>Streptosporangiaceae</taxon>
        <taxon>Planotetraspora</taxon>
    </lineage>
</organism>
<feature type="compositionally biased region" description="Low complexity" evidence="1">
    <location>
        <begin position="7"/>
        <end position="21"/>
    </location>
</feature>
<reference evidence="3" key="1">
    <citation type="submission" date="2021-01" db="EMBL/GenBank/DDBJ databases">
        <title>Whole genome shotgun sequence of Planotetraspora thailandica NBRC 104271.</title>
        <authorList>
            <person name="Komaki H."/>
            <person name="Tamura T."/>
        </authorList>
    </citation>
    <scope>NUCLEOTIDE SEQUENCE</scope>
    <source>
        <strain evidence="3">NBRC 104271</strain>
    </source>
</reference>
<dbReference type="AlphaFoldDB" id="A0A8J3XUT3"/>
<dbReference type="Pfam" id="PF26136">
    <property type="entry name" value="SCO6045_C"/>
    <property type="match status" value="1"/>
</dbReference>
<dbReference type="InterPro" id="IPR058711">
    <property type="entry name" value="SCO6045-like_C"/>
</dbReference>
<protein>
    <recommendedName>
        <fullName evidence="2">SCO6045-like C-terminal domain-containing protein</fullName>
    </recommendedName>
</protein>
<feature type="region of interest" description="Disordered" evidence="1">
    <location>
        <begin position="1"/>
        <end position="31"/>
    </location>
</feature>
<keyword evidence="4" id="KW-1185">Reference proteome</keyword>
<sequence length="141" mass="14214">MADGRPAHAAAGEPRGGAARPPGGGEAGQAREALRVAQGALLAALVAGGGVPEGFDAERVGIQARSLIAKRRGLVARLRPELVRGLGPGFAAAFADYATGRPRPPGGSRADARAFAEWLSSQGRYPSGDEGHGASTLQGPR</sequence>
<dbReference type="RefSeq" id="WP_203943235.1">
    <property type="nucleotide sequence ID" value="NZ_BOOR01000007.1"/>
</dbReference>
<feature type="region of interest" description="Disordered" evidence="1">
    <location>
        <begin position="120"/>
        <end position="141"/>
    </location>
</feature>
<name>A0A8J3XUT3_9ACTN</name>
<proteinExistence type="predicted"/>
<dbReference type="Proteomes" id="UP000605992">
    <property type="component" value="Unassembled WGS sequence"/>
</dbReference>
<gene>
    <name evidence="3" type="ORF">Pth03_13600</name>
</gene>
<evidence type="ECO:0000256" key="1">
    <source>
        <dbReference type="SAM" id="MobiDB-lite"/>
    </source>
</evidence>